<dbReference type="HAMAP" id="MF_00578">
    <property type="entry name" value="Glu_cys_ligase"/>
    <property type="match status" value="1"/>
</dbReference>
<dbReference type="AlphaFoldDB" id="A0A520S5N8"/>
<dbReference type="Pfam" id="PF04262">
    <property type="entry name" value="Glu_cys_ligase"/>
    <property type="match status" value="1"/>
</dbReference>
<dbReference type="EC" id="6.3.2.2" evidence="8"/>
<dbReference type="SUPFAM" id="SSF55931">
    <property type="entry name" value="Glutamine synthetase/guanido kinase"/>
    <property type="match status" value="1"/>
</dbReference>
<dbReference type="Gene3D" id="3.30.590.20">
    <property type="match status" value="1"/>
</dbReference>
<evidence type="ECO:0000313" key="12">
    <source>
        <dbReference type="Proteomes" id="UP000316199"/>
    </source>
</evidence>
<proteinExistence type="inferred from homology"/>
<dbReference type="NCBIfam" id="TIGR01434">
    <property type="entry name" value="glu_cys_ligase"/>
    <property type="match status" value="1"/>
</dbReference>
<protein>
    <recommendedName>
        <fullName evidence="8">Glutamate--cysteine ligase</fullName>
        <ecNumber evidence="8">6.3.2.2</ecNumber>
    </recommendedName>
    <alternativeName>
        <fullName evidence="8">Gamma-ECS</fullName>
        <shortName evidence="8">GCS</shortName>
    </alternativeName>
    <alternativeName>
        <fullName evidence="8">Gamma-glutamylcysteine synthetase</fullName>
    </alternativeName>
</protein>
<dbReference type="GO" id="GO:0004357">
    <property type="term" value="F:glutamate-cysteine ligase activity"/>
    <property type="evidence" value="ECO:0007669"/>
    <property type="project" value="UniProtKB-UniRule"/>
</dbReference>
<dbReference type="InterPro" id="IPR007370">
    <property type="entry name" value="Glu_cys_ligase"/>
</dbReference>
<evidence type="ECO:0000256" key="1">
    <source>
        <dbReference type="ARBA" id="ARBA00005006"/>
    </source>
</evidence>
<sequence>MANILNTISRKDSSLLQFNCGLERETLRTTPQGWLAQSNHPRFLGSKLFNPRITTDFAESQLELITPVCESSAEALSELYKIHRFIYSSLENEILWPASMPCALPSDQEIPIARYGQSNLAQLKETYRRGLASRYGRTMQTICAIHYNFSFKDSFWKALKNEEHSSLGIKEFRTSRYFDLLRNFQRLSWLPTYLFGASPVVSESFLQETQQELSKLDSSTWYQSNATSLRNGNLGYKSATQSSLLNISYNSLQEYLFCLAEAICTNYQGYGELDVSNLAQINNNILQSEAEFYSSVRAKRIPRQGLNSLSALQQDGVEYIEVRLLDIDPYEPLGISEETINFLDILLLHCLITPSPKHDKHLTTSIDLNMESVANGGRSSDLKLDDMGVKRSVREWGRLILEQLEDSSLLLDQVNGGNSYSSSIAKQKAKIEDPGLTPSSLLLKDLDHQSFQEFAIKQSLSHRATFLRTPLEKYDFKFFSNLAETSFANQRKQDALEQKMFSDYLFEVQDEYKSIYQSLIGNM</sequence>
<keyword evidence="5 8" id="KW-0547">Nucleotide-binding</keyword>
<comment type="caution">
    <text evidence="11">The sequence shown here is derived from an EMBL/GenBank/DDBJ whole genome shotgun (WGS) entry which is preliminary data.</text>
</comment>
<evidence type="ECO:0000256" key="3">
    <source>
        <dbReference type="ARBA" id="ARBA00022598"/>
    </source>
</evidence>
<dbReference type="GO" id="GO:0046872">
    <property type="term" value="F:metal ion binding"/>
    <property type="evidence" value="ECO:0007669"/>
    <property type="project" value="TreeGrafter"/>
</dbReference>
<dbReference type="InterPro" id="IPR014746">
    <property type="entry name" value="Gln_synth/guanido_kin_cat_dom"/>
</dbReference>
<comment type="similarity">
    <text evidence="2 8">Belongs to the glutamate--cysteine ligase type 1 family. Type 1 subfamily.</text>
</comment>
<evidence type="ECO:0000256" key="8">
    <source>
        <dbReference type="HAMAP-Rule" id="MF_00578"/>
    </source>
</evidence>
<evidence type="ECO:0000313" key="11">
    <source>
        <dbReference type="EMBL" id="RZO77781.1"/>
    </source>
</evidence>
<dbReference type="PANTHER" id="PTHR38761:SF1">
    <property type="entry name" value="GLUTAMATE--CYSTEINE LIGASE"/>
    <property type="match status" value="1"/>
</dbReference>
<evidence type="ECO:0000256" key="4">
    <source>
        <dbReference type="ARBA" id="ARBA00022684"/>
    </source>
</evidence>
<dbReference type="InterPro" id="IPR006334">
    <property type="entry name" value="Glut_cys_ligase"/>
</dbReference>
<evidence type="ECO:0000259" key="10">
    <source>
        <dbReference type="Pfam" id="PF04262"/>
    </source>
</evidence>
<keyword evidence="3 8" id="KW-0436">Ligase</keyword>
<feature type="domain" description="Glutamate--cysteine ligase" evidence="10">
    <location>
        <begin position="11"/>
        <end position="373"/>
    </location>
</feature>
<evidence type="ECO:0000256" key="7">
    <source>
        <dbReference type="ARBA" id="ARBA00048819"/>
    </source>
</evidence>
<name>A0A520S5N8_9GAMM</name>
<dbReference type="GO" id="GO:0005829">
    <property type="term" value="C:cytosol"/>
    <property type="evidence" value="ECO:0007669"/>
    <property type="project" value="TreeGrafter"/>
</dbReference>
<keyword evidence="6 8" id="KW-0067">ATP-binding</keyword>
<comment type="pathway">
    <text evidence="1 8 9">Sulfur metabolism; glutathione biosynthesis; glutathione from L-cysteine and L-glutamate: step 1/2.</text>
</comment>
<dbReference type="UniPathway" id="UPA00142">
    <property type="reaction ID" value="UER00209"/>
</dbReference>
<reference evidence="11 12" key="1">
    <citation type="submission" date="2019-02" db="EMBL/GenBank/DDBJ databases">
        <title>Prokaryotic population dynamics and viral predation in marine succession experiment using metagenomics: the confinement effect.</title>
        <authorList>
            <person name="Haro-Moreno J.M."/>
            <person name="Rodriguez-Valera F."/>
            <person name="Lopez-Perez M."/>
        </authorList>
    </citation>
    <scope>NUCLEOTIDE SEQUENCE [LARGE SCALE GENOMIC DNA]</scope>
    <source>
        <strain evidence="11">MED-G157</strain>
    </source>
</reference>
<dbReference type="EMBL" id="SHAG01000001">
    <property type="protein sequence ID" value="RZO77781.1"/>
    <property type="molecule type" value="Genomic_DNA"/>
</dbReference>
<dbReference type="GO" id="GO:0006750">
    <property type="term" value="P:glutathione biosynthetic process"/>
    <property type="evidence" value="ECO:0007669"/>
    <property type="project" value="UniProtKB-UniRule"/>
</dbReference>
<dbReference type="PANTHER" id="PTHR38761">
    <property type="entry name" value="GLUTAMATE--CYSTEINE LIGASE"/>
    <property type="match status" value="1"/>
</dbReference>
<gene>
    <name evidence="8 11" type="primary">gshA</name>
    <name evidence="11" type="ORF">EVA68_00710</name>
</gene>
<evidence type="ECO:0000256" key="5">
    <source>
        <dbReference type="ARBA" id="ARBA00022741"/>
    </source>
</evidence>
<dbReference type="GO" id="GO:0005524">
    <property type="term" value="F:ATP binding"/>
    <property type="evidence" value="ECO:0007669"/>
    <property type="project" value="UniProtKB-KW"/>
</dbReference>
<evidence type="ECO:0000256" key="6">
    <source>
        <dbReference type="ARBA" id="ARBA00022840"/>
    </source>
</evidence>
<dbReference type="Proteomes" id="UP000316199">
    <property type="component" value="Unassembled WGS sequence"/>
</dbReference>
<accession>A0A520S5N8</accession>
<evidence type="ECO:0000256" key="2">
    <source>
        <dbReference type="ARBA" id="ARBA00008772"/>
    </source>
</evidence>
<evidence type="ECO:0000256" key="9">
    <source>
        <dbReference type="RuleBase" id="RU004391"/>
    </source>
</evidence>
<keyword evidence="4 8" id="KW-0317">Glutathione biosynthesis</keyword>
<organism evidence="11 12">
    <name type="scientific">OM182 bacterium</name>
    <dbReference type="NCBI Taxonomy" id="2510334"/>
    <lineage>
        <taxon>Bacteria</taxon>
        <taxon>Pseudomonadati</taxon>
        <taxon>Pseudomonadota</taxon>
        <taxon>Gammaproteobacteria</taxon>
        <taxon>OMG group</taxon>
        <taxon>OM182 clade</taxon>
    </lineage>
</organism>
<comment type="catalytic activity">
    <reaction evidence="7 8 9">
        <text>L-cysteine + L-glutamate + ATP = gamma-L-glutamyl-L-cysteine + ADP + phosphate + H(+)</text>
        <dbReference type="Rhea" id="RHEA:13285"/>
        <dbReference type="ChEBI" id="CHEBI:15378"/>
        <dbReference type="ChEBI" id="CHEBI:29985"/>
        <dbReference type="ChEBI" id="CHEBI:30616"/>
        <dbReference type="ChEBI" id="CHEBI:35235"/>
        <dbReference type="ChEBI" id="CHEBI:43474"/>
        <dbReference type="ChEBI" id="CHEBI:58173"/>
        <dbReference type="ChEBI" id="CHEBI:456216"/>
        <dbReference type="EC" id="6.3.2.2"/>
    </reaction>
</comment>